<dbReference type="EMBL" id="BAABME010021455">
    <property type="protein sequence ID" value="GAA0163347.1"/>
    <property type="molecule type" value="Genomic_DNA"/>
</dbReference>
<gene>
    <name evidence="1" type="ORF">LIER_39581</name>
</gene>
<dbReference type="AlphaFoldDB" id="A0AAV3QMG1"/>
<organism evidence="1 2">
    <name type="scientific">Lithospermum erythrorhizon</name>
    <name type="common">Purple gromwell</name>
    <name type="synonym">Lithospermum officinale var. erythrorhizon</name>
    <dbReference type="NCBI Taxonomy" id="34254"/>
    <lineage>
        <taxon>Eukaryota</taxon>
        <taxon>Viridiplantae</taxon>
        <taxon>Streptophyta</taxon>
        <taxon>Embryophyta</taxon>
        <taxon>Tracheophyta</taxon>
        <taxon>Spermatophyta</taxon>
        <taxon>Magnoliopsida</taxon>
        <taxon>eudicotyledons</taxon>
        <taxon>Gunneridae</taxon>
        <taxon>Pentapetalae</taxon>
        <taxon>asterids</taxon>
        <taxon>lamiids</taxon>
        <taxon>Boraginales</taxon>
        <taxon>Boraginaceae</taxon>
        <taxon>Boraginoideae</taxon>
        <taxon>Lithospermeae</taxon>
        <taxon>Lithospermum</taxon>
    </lineage>
</organism>
<evidence type="ECO:0000313" key="1">
    <source>
        <dbReference type="EMBL" id="GAA0163347.1"/>
    </source>
</evidence>
<evidence type="ECO:0000313" key="2">
    <source>
        <dbReference type="Proteomes" id="UP001454036"/>
    </source>
</evidence>
<protein>
    <submittedName>
        <fullName evidence="1">Uncharacterized protein</fullName>
    </submittedName>
</protein>
<reference evidence="1 2" key="1">
    <citation type="submission" date="2024-01" db="EMBL/GenBank/DDBJ databases">
        <title>The complete chloroplast genome sequence of Lithospermum erythrorhizon: insights into the phylogenetic relationship among Boraginaceae species and the maternal lineages of purple gromwells.</title>
        <authorList>
            <person name="Okada T."/>
            <person name="Watanabe K."/>
        </authorList>
    </citation>
    <scope>NUCLEOTIDE SEQUENCE [LARGE SCALE GENOMIC DNA]</scope>
</reference>
<accession>A0AAV3QMG1</accession>
<sequence>MSQSFENNVNPFVVLPLKGVTQEETSISGGVPIQHATAHVTQGSVAQGSGIANPLPAQANPSETERAEAAYQGIMVSLPTFIKKLTPPDLTDEQIDGFQTYFSIPHDKVDMHLALAGESLFLPHIDEKSSDPNLTPG</sequence>
<dbReference type="Proteomes" id="UP001454036">
    <property type="component" value="Unassembled WGS sequence"/>
</dbReference>
<proteinExistence type="predicted"/>
<keyword evidence="2" id="KW-1185">Reference proteome</keyword>
<name>A0AAV3QMG1_LITER</name>
<comment type="caution">
    <text evidence="1">The sequence shown here is derived from an EMBL/GenBank/DDBJ whole genome shotgun (WGS) entry which is preliminary data.</text>
</comment>